<sequence length="74" mass="8840">MNTKNKNKHKMLRDRNYYLRKTSLWMLIMIMIIWLGVYQVVITGAFSRSFWASIIGVQHSSLMKHEPIEKLTLK</sequence>
<dbReference type="Proteomes" id="UP000177614">
    <property type="component" value="Unassembled WGS sequence"/>
</dbReference>
<comment type="caution">
    <text evidence="2">The sequence shown here is derived from an EMBL/GenBank/DDBJ whole genome shotgun (WGS) entry which is preliminary data.</text>
</comment>
<keyword evidence="1" id="KW-0812">Transmembrane</keyword>
<dbReference type="EMBL" id="MEWR01000011">
    <property type="protein sequence ID" value="OGC82099.1"/>
    <property type="molecule type" value="Genomic_DNA"/>
</dbReference>
<keyword evidence="1" id="KW-1133">Transmembrane helix</keyword>
<proteinExistence type="predicted"/>
<protein>
    <submittedName>
        <fullName evidence="2">Uncharacterized protein</fullName>
    </submittedName>
</protein>
<accession>A0A1F4XKD0</accession>
<dbReference type="STRING" id="1817814.A2V81_03035"/>
<keyword evidence="1" id="KW-0472">Membrane</keyword>
<name>A0A1F4XKD0_9BACT</name>
<evidence type="ECO:0000256" key="1">
    <source>
        <dbReference type="SAM" id="Phobius"/>
    </source>
</evidence>
<evidence type="ECO:0000313" key="3">
    <source>
        <dbReference type="Proteomes" id="UP000177614"/>
    </source>
</evidence>
<feature type="transmembrane region" description="Helical" evidence="1">
    <location>
        <begin position="21"/>
        <end position="41"/>
    </location>
</feature>
<dbReference type="AlphaFoldDB" id="A0A1F4XKD0"/>
<organism evidence="2 3">
    <name type="scientific">Candidatus Abawacabacteria bacterium RBG_16_42_10</name>
    <dbReference type="NCBI Taxonomy" id="1817814"/>
    <lineage>
        <taxon>Bacteria</taxon>
        <taxon>Candidatus Abawacaibacteriota</taxon>
    </lineage>
</organism>
<evidence type="ECO:0000313" key="2">
    <source>
        <dbReference type="EMBL" id="OGC82099.1"/>
    </source>
</evidence>
<gene>
    <name evidence="2" type="ORF">A2V81_03035</name>
</gene>
<reference evidence="2 3" key="1">
    <citation type="journal article" date="2016" name="Nat. Commun.">
        <title>Thousands of microbial genomes shed light on interconnected biogeochemical processes in an aquifer system.</title>
        <authorList>
            <person name="Anantharaman K."/>
            <person name="Brown C.T."/>
            <person name="Hug L.A."/>
            <person name="Sharon I."/>
            <person name="Castelle C.J."/>
            <person name="Probst A.J."/>
            <person name="Thomas B.C."/>
            <person name="Singh A."/>
            <person name="Wilkins M.J."/>
            <person name="Karaoz U."/>
            <person name="Brodie E.L."/>
            <person name="Williams K.H."/>
            <person name="Hubbard S.S."/>
            <person name="Banfield J.F."/>
        </authorList>
    </citation>
    <scope>NUCLEOTIDE SEQUENCE [LARGE SCALE GENOMIC DNA]</scope>
</reference>